<feature type="signal peptide" evidence="2">
    <location>
        <begin position="1"/>
        <end position="30"/>
    </location>
</feature>
<evidence type="ECO:0000256" key="1">
    <source>
        <dbReference type="SAM" id="MobiDB-lite"/>
    </source>
</evidence>
<accession>A0A6I4SM09</accession>
<dbReference type="Proteomes" id="UP000468943">
    <property type="component" value="Unassembled WGS sequence"/>
</dbReference>
<feature type="compositionally biased region" description="Low complexity" evidence="1">
    <location>
        <begin position="78"/>
        <end position="96"/>
    </location>
</feature>
<evidence type="ECO:0000313" key="4">
    <source>
        <dbReference type="Proteomes" id="UP000468943"/>
    </source>
</evidence>
<comment type="caution">
    <text evidence="3">The sequence shown here is derived from an EMBL/GenBank/DDBJ whole genome shotgun (WGS) entry which is preliminary data.</text>
</comment>
<evidence type="ECO:0000256" key="2">
    <source>
        <dbReference type="SAM" id="SignalP"/>
    </source>
</evidence>
<feature type="chain" id="PRO_5026248501" evidence="2">
    <location>
        <begin position="31"/>
        <end position="181"/>
    </location>
</feature>
<proteinExistence type="predicted"/>
<dbReference type="AlphaFoldDB" id="A0A6I4SM09"/>
<protein>
    <submittedName>
        <fullName evidence="3">Uncharacterized protein</fullName>
    </submittedName>
</protein>
<organism evidence="3 4">
    <name type="scientific">Pontixanthobacter gangjinensis</name>
    <dbReference type="NCBI Taxonomy" id="1028742"/>
    <lineage>
        <taxon>Bacteria</taxon>
        <taxon>Pseudomonadati</taxon>
        <taxon>Pseudomonadota</taxon>
        <taxon>Alphaproteobacteria</taxon>
        <taxon>Sphingomonadales</taxon>
        <taxon>Erythrobacteraceae</taxon>
        <taxon>Pontixanthobacter</taxon>
    </lineage>
</organism>
<sequence>MFLVQNRPVLNAAKVAIATLLFAVPNAALAKSKVEILTPITALKSDNLLQSGALSAASLAAPSKNAGKGLGQGGVISAGQAKNGKSSGGSSKAAKQLGGGKTSSKNDENTMVSVSGSGLPFKLYPLGQKVRLNAKLCFPKGDGSVTFQLMKGGRITFGSGCNKPISETPASGKKAPGAWAS</sequence>
<name>A0A6I4SM09_9SPHN</name>
<feature type="region of interest" description="Disordered" evidence="1">
    <location>
        <begin position="78"/>
        <end position="111"/>
    </location>
</feature>
<gene>
    <name evidence="3" type="ORF">GRI36_02845</name>
</gene>
<dbReference type="EMBL" id="WTYS01000001">
    <property type="protein sequence ID" value="MXO55812.1"/>
    <property type="molecule type" value="Genomic_DNA"/>
</dbReference>
<reference evidence="3 4" key="1">
    <citation type="submission" date="2019-12" db="EMBL/GenBank/DDBJ databases">
        <title>Genomic-based taxomic classification of the family Erythrobacteraceae.</title>
        <authorList>
            <person name="Xu L."/>
        </authorList>
    </citation>
    <scope>NUCLEOTIDE SEQUENCE [LARGE SCALE GENOMIC DNA]</scope>
    <source>
        <strain evidence="3 4">JCM 17802</strain>
    </source>
</reference>
<dbReference type="RefSeq" id="WP_160597093.1">
    <property type="nucleotide sequence ID" value="NZ_WTYS01000001.1"/>
</dbReference>
<keyword evidence="4" id="KW-1185">Reference proteome</keyword>
<evidence type="ECO:0000313" key="3">
    <source>
        <dbReference type="EMBL" id="MXO55812.1"/>
    </source>
</evidence>
<keyword evidence="2" id="KW-0732">Signal</keyword>